<keyword evidence="2" id="KW-0539">Nucleus</keyword>
<dbReference type="InterPro" id="IPR039883">
    <property type="entry name" value="Fcf2/DNTTIP2"/>
</dbReference>
<proteinExistence type="predicted"/>
<evidence type="ECO:0000259" key="4">
    <source>
        <dbReference type="Pfam" id="PF08698"/>
    </source>
</evidence>
<organism evidence="5 6">
    <name type="scientific">Pseudopithomyces chartarum</name>
    <dbReference type="NCBI Taxonomy" id="1892770"/>
    <lineage>
        <taxon>Eukaryota</taxon>
        <taxon>Fungi</taxon>
        <taxon>Dikarya</taxon>
        <taxon>Ascomycota</taxon>
        <taxon>Pezizomycotina</taxon>
        <taxon>Dothideomycetes</taxon>
        <taxon>Pleosporomycetidae</taxon>
        <taxon>Pleosporales</taxon>
        <taxon>Massarineae</taxon>
        <taxon>Didymosphaeriaceae</taxon>
        <taxon>Pseudopithomyces</taxon>
    </lineage>
</organism>
<evidence type="ECO:0000256" key="3">
    <source>
        <dbReference type="SAM" id="MobiDB-lite"/>
    </source>
</evidence>
<reference evidence="5 6" key="1">
    <citation type="submission" date="2021-02" db="EMBL/GenBank/DDBJ databases">
        <title>Genome assembly of Pseudopithomyces chartarum.</title>
        <authorList>
            <person name="Jauregui R."/>
            <person name="Singh J."/>
            <person name="Voisey C."/>
        </authorList>
    </citation>
    <scope>NUCLEOTIDE SEQUENCE [LARGE SCALE GENOMIC DNA]</scope>
    <source>
        <strain evidence="5 6">AGR01</strain>
    </source>
</reference>
<dbReference type="PANTHER" id="PTHR21686">
    <property type="entry name" value="DEOXYNUCLEOTIDYLTRANSFERASE TERMINAL-INTERACTING PROTEIN 2"/>
    <property type="match status" value="1"/>
</dbReference>
<keyword evidence="6" id="KW-1185">Reference proteome</keyword>
<dbReference type="EMBL" id="WVTA01000014">
    <property type="protein sequence ID" value="KAK3202216.1"/>
    <property type="molecule type" value="Genomic_DNA"/>
</dbReference>
<gene>
    <name evidence="5" type="ORF">GRF29_161g560675</name>
</gene>
<feature type="domain" description="Fcf2 pre-rRNA processing C-terminal" evidence="4">
    <location>
        <begin position="109"/>
        <end position="204"/>
    </location>
</feature>
<evidence type="ECO:0000313" key="6">
    <source>
        <dbReference type="Proteomes" id="UP001280581"/>
    </source>
</evidence>
<evidence type="ECO:0000256" key="2">
    <source>
        <dbReference type="ARBA" id="ARBA00023242"/>
    </source>
</evidence>
<dbReference type="Proteomes" id="UP001280581">
    <property type="component" value="Unassembled WGS sequence"/>
</dbReference>
<dbReference type="GO" id="GO:0003723">
    <property type="term" value="F:RNA binding"/>
    <property type="evidence" value="ECO:0007669"/>
    <property type="project" value="TreeGrafter"/>
</dbReference>
<evidence type="ECO:0000256" key="1">
    <source>
        <dbReference type="ARBA" id="ARBA00004604"/>
    </source>
</evidence>
<dbReference type="Pfam" id="PF08698">
    <property type="entry name" value="Fcf2"/>
    <property type="match status" value="1"/>
</dbReference>
<feature type="region of interest" description="Disordered" evidence="3">
    <location>
        <begin position="1"/>
        <end position="24"/>
    </location>
</feature>
<dbReference type="AlphaFoldDB" id="A0AAN6LU58"/>
<protein>
    <recommendedName>
        <fullName evidence="4">Fcf2 pre-rRNA processing C-terminal domain-containing protein</fullName>
    </recommendedName>
</protein>
<comment type="subcellular location">
    <subcellularLocation>
        <location evidence="1">Nucleus</location>
        <location evidence="1">Nucleolus</location>
    </subcellularLocation>
</comment>
<comment type="caution">
    <text evidence="5">The sequence shown here is derived from an EMBL/GenBank/DDBJ whole genome shotgun (WGS) entry which is preliminary data.</text>
</comment>
<evidence type="ECO:0000313" key="5">
    <source>
        <dbReference type="EMBL" id="KAK3202216.1"/>
    </source>
</evidence>
<name>A0AAN6LU58_9PLEO</name>
<sequence>MADMALSPAHPSRIEDDTDDELSDEQVRELLTQAAERMRATPSQPVADAPFKLPKLNPGHIADTCSTTQGAITRLDGSKLLPKDQQALANGIKKIEDPVQLMKQKKEEKKATAGSDWFNMPRTDMTPELRRDLQLLKMRNVLDPKRHYKKSDSKSDVPAFSQVGTIIEGPTEFYTGRINKKDRHQTLVEEVLAQEEQSGKFNNKYQNIISSKKSGKKAFYKALQDKRRKGRVTKP</sequence>
<dbReference type="GO" id="GO:0006396">
    <property type="term" value="P:RNA processing"/>
    <property type="evidence" value="ECO:0007669"/>
    <property type="project" value="TreeGrafter"/>
</dbReference>
<dbReference type="GO" id="GO:0005730">
    <property type="term" value="C:nucleolus"/>
    <property type="evidence" value="ECO:0007669"/>
    <property type="project" value="UniProtKB-SubCell"/>
</dbReference>
<dbReference type="InterPro" id="IPR014810">
    <property type="entry name" value="Fcf2_C"/>
</dbReference>
<dbReference type="PANTHER" id="PTHR21686:SF12">
    <property type="entry name" value="DEOXYNUCLEOTIDYLTRANSFERASE TERMINAL-INTERACTING PROTEIN 2"/>
    <property type="match status" value="1"/>
</dbReference>
<accession>A0AAN6LU58</accession>